<evidence type="ECO:0000256" key="3">
    <source>
        <dbReference type="ARBA" id="ARBA00022833"/>
    </source>
</evidence>
<feature type="domain" description="C2H2-type" evidence="6">
    <location>
        <begin position="242"/>
        <end position="271"/>
    </location>
</feature>
<keyword evidence="8" id="KW-1185">Reference proteome</keyword>
<dbReference type="PROSITE" id="PS00028">
    <property type="entry name" value="ZINC_FINGER_C2H2_1"/>
    <property type="match status" value="2"/>
</dbReference>
<evidence type="ECO:0000313" key="8">
    <source>
        <dbReference type="Proteomes" id="UP001303473"/>
    </source>
</evidence>
<feature type="domain" description="C2H2-type" evidence="6">
    <location>
        <begin position="306"/>
        <end position="334"/>
    </location>
</feature>
<reference evidence="8" key="1">
    <citation type="journal article" date="2023" name="Mol. Phylogenet. Evol.">
        <title>Genome-scale phylogeny and comparative genomics of the fungal order Sordariales.</title>
        <authorList>
            <person name="Hensen N."/>
            <person name="Bonometti L."/>
            <person name="Westerberg I."/>
            <person name="Brannstrom I.O."/>
            <person name="Guillou S."/>
            <person name="Cros-Aarteil S."/>
            <person name="Calhoun S."/>
            <person name="Haridas S."/>
            <person name="Kuo A."/>
            <person name="Mondo S."/>
            <person name="Pangilinan J."/>
            <person name="Riley R."/>
            <person name="LaButti K."/>
            <person name="Andreopoulos B."/>
            <person name="Lipzen A."/>
            <person name="Chen C."/>
            <person name="Yan M."/>
            <person name="Daum C."/>
            <person name="Ng V."/>
            <person name="Clum A."/>
            <person name="Steindorff A."/>
            <person name="Ohm R.A."/>
            <person name="Martin F."/>
            <person name="Silar P."/>
            <person name="Natvig D.O."/>
            <person name="Lalanne C."/>
            <person name="Gautier V."/>
            <person name="Ament-Velasquez S.L."/>
            <person name="Kruys A."/>
            <person name="Hutchinson M.I."/>
            <person name="Powell A.J."/>
            <person name="Barry K."/>
            <person name="Miller A.N."/>
            <person name="Grigoriev I.V."/>
            <person name="Debuchy R."/>
            <person name="Gladieux P."/>
            <person name="Hiltunen Thoren M."/>
            <person name="Johannesson H."/>
        </authorList>
    </citation>
    <scope>NUCLEOTIDE SEQUENCE [LARGE SCALE GENOMIC DNA]</scope>
    <source>
        <strain evidence="8">CBS 340.73</strain>
    </source>
</reference>
<dbReference type="PANTHER" id="PTHR23235:SF120">
    <property type="entry name" value="KRUPPEL-LIKE FACTOR 15"/>
    <property type="match status" value="1"/>
</dbReference>
<sequence>MHSVGEQQPHDLEWSPDLNFTWTSSTVWGFPPVPHFSSFPAMQQPTGCLPIANTVPLPIIAQQQQHQHSQQAETSFLHTFQCDSGPAHLVGGSMLIGVTTGGYTPNFVDSTVAQVTPSPAAMSYPISPAPIQPFWGTHPSQQELPVISHGSSPIEEQLGFMAATGMSHQQQLSQPLFQQGISINSPLDSVFPEQPVPFECFGQSAPPRFSLPPRPLVKSPAPSQVQKARRKRFVAGTKRTSQTCPQPGCSREFALPSMLNKHLKDHDKPEKCEFCPYSAAFPRAVDRHVAAKHKDEAKEKGLDLGGRCPMCDKTFSRRDNIRKHVRRKHPGADSHQPQRRNPQIGLLPLAASVPTLSSPSASDSGSGISFDLDQGLGMLEWNAMFQDDDL</sequence>
<accession>A0AAN6N8K1</accession>
<proteinExistence type="predicted"/>
<keyword evidence="2 4" id="KW-0863">Zinc-finger</keyword>
<keyword evidence="3" id="KW-0862">Zinc</keyword>
<dbReference type="GO" id="GO:0000981">
    <property type="term" value="F:DNA-binding transcription factor activity, RNA polymerase II-specific"/>
    <property type="evidence" value="ECO:0007669"/>
    <property type="project" value="TreeGrafter"/>
</dbReference>
<feature type="region of interest" description="Disordered" evidence="5">
    <location>
        <begin position="319"/>
        <end position="341"/>
    </location>
</feature>
<gene>
    <name evidence="7" type="ORF">QBC46DRAFT_125589</name>
</gene>
<dbReference type="GO" id="GO:0008270">
    <property type="term" value="F:zinc ion binding"/>
    <property type="evidence" value="ECO:0007669"/>
    <property type="project" value="UniProtKB-KW"/>
</dbReference>
<protein>
    <recommendedName>
        <fullName evidence="6">C2H2-type domain-containing protein</fullName>
    </recommendedName>
</protein>
<evidence type="ECO:0000256" key="2">
    <source>
        <dbReference type="ARBA" id="ARBA00022771"/>
    </source>
</evidence>
<dbReference type="GO" id="GO:0000978">
    <property type="term" value="F:RNA polymerase II cis-regulatory region sequence-specific DNA binding"/>
    <property type="evidence" value="ECO:0007669"/>
    <property type="project" value="TreeGrafter"/>
</dbReference>
<organism evidence="7 8">
    <name type="scientific">Diplogelasinospora grovesii</name>
    <dbReference type="NCBI Taxonomy" id="303347"/>
    <lineage>
        <taxon>Eukaryota</taxon>
        <taxon>Fungi</taxon>
        <taxon>Dikarya</taxon>
        <taxon>Ascomycota</taxon>
        <taxon>Pezizomycotina</taxon>
        <taxon>Sordariomycetes</taxon>
        <taxon>Sordariomycetidae</taxon>
        <taxon>Sordariales</taxon>
        <taxon>Diplogelasinosporaceae</taxon>
        <taxon>Diplogelasinospora</taxon>
    </lineage>
</organism>
<dbReference type="InterPro" id="IPR013087">
    <property type="entry name" value="Znf_C2H2_type"/>
</dbReference>
<dbReference type="Gene3D" id="3.30.160.60">
    <property type="entry name" value="Classic Zinc Finger"/>
    <property type="match status" value="2"/>
</dbReference>
<dbReference type="SUPFAM" id="SSF57667">
    <property type="entry name" value="beta-beta-alpha zinc fingers"/>
    <property type="match status" value="1"/>
</dbReference>
<evidence type="ECO:0000256" key="5">
    <source>
        <dbReference type="SAM" id="MobiDB-lite"/>
    </source>
</evidence>
<name>A0AAN6N8K1_9PEZI</name>
<dbReference type="AlphaFoldDB" id="A0AAN6N8K1"/>
<dbReference type="PANTHER" id="PTHR23235">
    <property type="entry name" value="KRUEPPEL-LIKE TRANSCRIPTION FACTOR"/>
    <property type="match status" value="1"/>
</dbReference>
<dbReference type="Proteomes" id="UP001303473">
    <property type="component" value="Unassembled WGS sequence"/>
</dbReference>
<dbReference type="PROSITE" id="PS50157">
    <property type="entry name" value="ZINC_FINGER_C2H2_2"/>
    <property type="match status" value="2"/>
</dbReference>
<evidence type="ECO:0000259" key="6">
    <source>
        <dbReference type="PROSITE" id="PS50157"/>
    </source>
</evidence>
<dbReference type="SMART" id="SM00355">
    <property type="entry name" value="ZnF_C2H2"/>
    <property type="match status" value="3"/>
</dbReference>
<comment type="caution">
    <text evidence="7">The sequence shown here is derived from an EMBL/GenBank/DDBJ whole genome shotgun (WGS) entry which is preliminary data.</text>
</comment>
<dbReference type="Pfam" id="PF00096">
    <property type="entry name" value="zf-C2H2"/>
    <property type="match status" value="1"/>
</dbReference>
<evidence type="ECO:0000313" key="7">
    <source>
        <dbReference type="EMBL" id="KAK3940424.1"/>
    </source>
</evidence>
<dbReference type="EMBL" id="MU853796">
    <property type="protein sequence ID" value="KAK3940424.1"/>
    <property type="molecule type" value="Genomic_DNA"/>
</dbReference>
<dbReference type="InterPro" id="IPR036236">
    <property type="entry name" value="Znf_C2H2_sf"/>
</dbReference>
<feature type="compositionally biased region" description="Basic residues" evidence="5">
    <location>
        <begin position="320"/>
        <end position="329"/>
    </location>
</feature>
<evidence type="ECO:0000256" key="4">
    <source>
        <dbReference type="PROSITE-ProRule" id="PRU00042"/>
    </source>
</evidence>
<evidence type="ECO:0000256" key="1">
    <source>
        <dbReference type="ARBA" id="ARBA00022723"/>
    </source>
</evidence>
<keyword evidence="1" id="KW-0479">Metal-binding</keyword>